<keyword evidence="1" id="KW-0175">Coiled coil</keyword>
<feature type="coiled-coil region" evidence="1">
    <location>
        <begin position="640"/>
        <end position="710"/>
    </location>
</feature>
<sequence>MSYLEEESLSDSGLPTREERFDYTNNKAAEYNNPMFDATGSPKNGNPWSFIDVINPKKHALTFARELDNKRGISPENNKDADGSDSGGFGGEVSSQSTIRILPSGAKPTSTGHTIQATTPVKSNGNGTSNPHEQNLSDVVGQSTPLTLDRAPAPEKVSTAGSDSDRRLKDYEGLLKETEWLHQEIAQLKDQLLRSESQQMAKDGEISKLNKALEAKISTIDSLSASLKQKDGGMGTLNTDLQNIKDQLEKSENSKFTANKMYEAELEKMTKRLEEKIKQIEDMEAKSHEALTSYNSAIEDLRKSHLKEKAALNQKLKKLDANWHDTLEKEKQKLLSEIDGLEVEYDAKTAEFQNTVKEKSVQLSELQVNLQNSNDALTDNVKALEVMQEKLKKKENQLESKIEQLQSLNNSLAEKDESLASKVQELHLLRNDVKKKDAKLAQTLEKLELLENDLHRKQNELDEKTSDLKTLNYNMQKKENEITTRSLELQKLHDKLDQKDKELIKKSEDFDSVVKSKNELSIDKEKLECRVRSFDAKTKDFESRITNLEQRLNEQRQHHDNFKTLYQNEKEKNDKLMEKMKEVDRFANYVENLRIFEKKIGSLIVDTFQKSHEITDLGPSFVNTFKNITGFSTKQHEEAFQTMRSKIDTLELKNRELNVQIEHEWKSNLGKKNQELKQQIQSAEQLQDKLRRTEDKLATSQAKLDIYQEEKSVLLKEKEAVVQNTVTLNDELARYKSECLDKERQKFLDLVLKVESLSETLSTLQQEIKSTQKTNDELECSIQDKENSLTKLQTLYDSQVVEFQELQAAIRKLQGDPARKITFEVARRSRPDINAATYDHLMVNKVDSIDMVELQNIVKNIILLLDIPFNKLTKKSPLVAIYLKYERPIFSHFANRLHFQVFNEAIDLRRFSNEAYEQYTENHDMRAIKHPLQTCLDNLYQKVVSKI</sequence>
<dbReference type="InterPro" id="IPR021750">
    <property type="entry name" value="Sid4-like"/>
</dbReference>
<protein>
    <submittedName>
        <fullName evidence="3">ZYBA0S04-00518g1_1</fullName>
    </submittedName>
</protein>
<name>A0A8J2WZ71_ZYGB2</name>
<keyword evidence="4" id="KW-1185">Reference proteome</keyword>
<evidence type="ECO:0000313" key="3">
    <source>
        <dbReference type="EMBL" id="CDF89280.1"/>
    </source>
</evidence>
<dbReference type="OrthoDB" id="5376259at2759"/>
<reference evidence="4" key="1">
    <citation type="journal article" date="2013" name="Genome Announc.">
        <title>Genome sequence of the food spoilage yeast Zygosaccharomyces bailii CLIB 213(T).</title>
        <authorList>
            <person name="Galeote V."/>
            <person name="Bigey F."/>
            <person name="Devillers H."/>
            <person name="Neuveglise C."/>
            <person name="Dequin S."/>
        </authorList>
    </citation>
    <scope>NUCLEOTIDE SEQUENCE [LARGE SCALE GENOMIC DNA]</scope>
    <source>
        <strain evidence="4">CLIB 213 / ATCC 58445 / CBS 680 / CCRC 21525 / NBRC 1098 / NCYC 1416 / NRRL Y-2227</strain>
    </source>
</reference>
<feature type="coiled-coil region" evidence="1">
    <location>
        <begin position="234"/>
        <end position="579"/>
    </location>
</feature>
<proteinExistence type="predicted"/>
<feature type="region of interest" description="Disordered" evidence="2">
    <location>
        <begin position="68"/>
        <end position="165"/>
    </location>
</feature>
<feature type="compositionally biased region" description="Basic and acidic residues" evidence="2">
    <location>
        <begin position="68"/>
        <end position="82"/>
    </location>
</feature>
<feature type="region of interest" description="Disordered" evidence="2">
    <location>
        <begin position="1"/>
        <end position="45"/>
    </location>
</feature>
<evidence type="ECO:0000313" key="4">
    <source>
        <dbReference type="Proteomes" id="UP000019375"/>
    </source>
</evidence>
<accession>A0A8J2WZ71</accession>
<dbReference type="Pfam" id="PF11778">
    <property type="entry name" value="SID"/>
    <property type="match status" value="1"/>
</dbReference>
<feature type="compositionally biased region" description="Polar residues" evidence="2">
    <location>
        <begin position="107"/>
        <end position="146"/>
    </location>
</feature>
<evidence type="ECO:0000256" key="2">
    <source>
        <dbReference type="SAM" id="MobiDB-lite"/>
    </source>
</evidence>
<dbReference type="AlphaFoldDB" id="A0A8J2WZ71"/>
<gene>
    <name evidence="3" type="ORF">BN860_00518g</name>
</gene>
<evidence type="ECO:0000256" key="1">
    <source>
        <dbReference type="SAM" id="Coils"/>
    </source>
</evidence>
<organism evidence="3 4">
    <name type="scientific">Zygosaccharomyces bailii (strain CLIB 213 / ATCC 58445 / CBS 680 / BCRC 21525 / NBRC 1098 / NCYC 1416 / NRRL Y-2227)</name>
    <dbReference type="NCBI Taxonomy" id="1333698"/>
    <lineage>
        <taxon>Eukaryota</taxon>
        <taxon>Fungi</taxon>
        <taxon>Dikarya</taxon>
        <taxon>Ascomycota</taxon>
        <taxon>Saccharomycotina</taxon>
        <taxon>Saccharomycetes</taxon>
        <taxon>Saccharomycetales</taxon>
        <taxon>Saccharomycetaceae</taxon>
        <taxon>Zygosaccharomyces</taxon>
    </lineage>
</organism>
<dbReference type="Proteomes" id="UP000019375">
    <property type="component" value="Unassembled WGS sequence"/>
</dbReference>
<feature type="coiled-coil region" evidence="1">
    <location>
        <begin position="754"/>
        <end position="795"/>
    </location>
</feature>
<dbReference type="EMBL" id="HG316457">
    <property type="protein sequence ID" value="CDF89280.1"/>
    <property type="molecule type" value="Genomic_DNA"/>
</dbReference>